<sequence length="119" mass="12457">MIARLTALGIGVVALLVGVVGLLSPVNISPGLTPVPCGTAVAPDLESARQQAPANTQTSPQELPYDSEWVGDVDYAQLCDKEISDRRAWTITVTVVGVLSLLTAAALTLRSRRSQDAST</sequence>
<evidence type="ECO:0000256" key="2">
    <source>
        <dbReference type="SAM" id="Phobius"/>
    </source>
</evidence>
<proteinExistence type="predicted"/>
<dbReference type="AlphaFoldDB" id="A0A6N4V485"/>
<accession>A0A6N4V485</accession>
<keyword evidence="4" id="KW-1185">Reference proteome</keyword>
<dbReference type="EMBL" id="AP022570">
    <property type="protein sequence ID" value="BBX49361.1"/>
    <property type="molecule type" value="Genomic_DNA"/>
</dbReference>
<dbReference type="KEGG" id="mpof:MPOR_03870"/>
<feature type="compositionally biased region" description="Polar residues" evidence="1">
    <location>
        <begin position="48"/>
        <end position="61"/>
    </location>
</feature>
<organism evidence="3 4">
    <name type="scientific">Mycolicibacterium poriferae</name>
    <dbReference type="NCBI Taxonomy" id="39694"/>
    <lineage>
        <taxon>Bacteria</taxon>
        <taxon>Bacillati</taxon>
        <taxon>Actinomycetota</taxon>
        <taxon>Actinomycetes</taxon>
        <taxon>Mycobacteriales</taxon>
        <taxon>Mycobacteriaceae</taxon>
        <taxon>Mycolicibacterium</taxon>
    </lineage>
</organism>
<feature type="region of interest" description="Disordered" evidence="1">
    <location>
        <begin position="43"/>
        <end position="65"/>
    </location>
</feature>
<gene>
    <name evidence="3" type="ORF">MPOR_03870</name>
</gene>
<name>A0A6N4V485_9MYCO</name>
<keyword evidence="2" id="KW-0472">Membrane</keyword>
<keyword evidence="2" id="KW-0812">Transmembrane</keyword>
<dbReference type="RefSeq" id="WP_235682406.1">
    <property type="nucleotide sequence ID" value="NZ_AP022570.1"/>
</dbReference>
<dbReference type="Proteomes" id="UP000466785">
    <property type="component" value="Chromosome"/>
</dbReference>
<evidence type="ECO:0000256" key="1">
    <source>
        <dbReference type="SAM" id="MobiDB-lite"/>
    </source>
</evidence>
<keyword evidence="2" id="KW-1133">Transmembrane helix</keyword>
<feature type="transmembrane region" description="Helical" evidence="2">
    <location>
        <begin position="88"/>
        <end position="109"/>
    </location>
</feature>
<reference evidence="3 4" key="1">
    <citation type="journal article" date="2019" name="Emerg. Microbes Infect.">
        <title>Comprehensive subspecies identification of 175 nontuberculous mycobacteria species based on 7547 genomic profiles.</title>
        <authorList>
            <person name="Matsumoto Y."/>
            <person name="Kinjo T."/>
            <person name="Motooka D."/>
            <person name="Nabeya D."/>
            <person name="Jung N."/>
            <person name="Uechi K."/>
            <person name="Horii T."/>
            <person name="Iida T."/>
            <person name="Fujita J."/>
            <person name="Nakamura S."/>
        </authorList>
    </citation>
    <scope>NUCLEOTIDE SEQUENCE [LARGE SCALE GENOMIC DNA]</scope>
    <source>
        <strain evidence="3 4">JCM 12603</strain>
    </source>
</reference>
<evidence type="ECO:0008006" key="5">
    <source>
        <dbReference type="Google" id="ProtNLM"/>
    </source>
</evidence>
<protein>
    <recommendedName>
        <fullName evidence="5">Aminopeptidase</fullName>
    </recommendedName>
</protein>
<evidence type="ECO:0000313" key="4">
    <source>
        <dbReference type="Proteomes" id="UP000466785"/>
    </source>
</evidence>
<evidence type="ECO:0000313" key="3">
    <source>
        <dbReference type="EMBL" id="BBX49361.1"/>
    </source>
</evidence>